<dbReference type="InterPro" id="IPR005683">
    <property type="entry name" value="Tom22"/>
</dbReference>
<evidence type="ECO:0000256" key="8">
    <source>
        <dbReference type="ARBA" id="ARBA00023010"/>
    </source>
</evidence>
<evidence type="ECO:0000256" key="1">
    <source>
        <dbReference type="ARBA" id="ARBA00004572"/>
    </source>
</evidence>
<evidence type="ECO:0000256" key="11">
    <source>
        <dbReference type="ARBA" id="ARBA00023170"/>
    </source>
</evidence>
<dbReference type="KEGG" id="tasa:A1Q1_06860"/>
<dbReference type="HOGENOM" id="CLU_094333_0_0_1"/>
<feature type="compositionally biased region" description="Acidic residues" evidence="12">
    <location>
        <begin position="19"/>
        <end position="41"/>
    </location>
</feature>
<evidence type="ECO:0000256" key="6">
    <source>
        <dbReference type="ARBA" id="ARBA00022927"/>
    </source>
</evidence>
<keyword evidence="8" id="KW-0811">Translocation</keyword>
<keyword evidence="4" id="KW-0812">Transmembrane</keyword>
<dbReference type="OrthoDB" id="10016939at2759"/>
<comment type="subcellular location">
    <subcellularLocation>
        <location evidence="1">Mitochondrion outer membrane</location>
        <topology evidence="1">Single-pass membrane protein</topology>
    </subcellularLocation>
</comment>
<comment type="caution">
    <text evidence="13">The sequence shown here is derived from an EMBL/GenBank/DDBJ whole genome shotgun (WGS) entry which is preliminary data.</text>
</comment>
<keyword evidence="5" id="KW-1000">Mitochondrion outer membrane</keyword>
<keyword evidence="10" id="KW-0472">Membrane</keyword>
<dbReference type="GO" id="GO:0005741">
    <property type="term" value="C:mitochondrial outer membrane"/>
    <property type="evidence" value="ECO:0007669"/>
    <property type="project" value="UniProtKB-SubCell"/>
</dbReference>
<evidence type="ECO:0000313" key="14">
    <source>
        <dbReference type="Proteomes" id="UP000002748"/>
    </source>
</evidence>
<evidence type="ECO:0000256" key="2">
    <source>
        <dbReference type="ARBA" id="ARBA00009874"/>
    </source>
</evidence>
<evidence type="ECO:0000313" key="13">
    <source>
        <dbReference type="EMBL" id="EJT51907.1"/>
    </source>
</evidence>
<sequence length="159" mass="17580">MVLVEEVKEEIIVDRESDYETESEFSEDDAESVISEDDFDPSTETFADRVAALKDIVPPETRKSLANTAETIKSWSSSAYNLSGNIAWWVCTSAILVALPLALASENEAMITQQERELQMQSTGQQQHELRRLAEQRKVVRSAAAADVDLSYGTCGGMS</sequence>
<proteinExistence type="inferred from homology"/>
<keyword evidence="7" id="KW-1133">Transmembrane helix</keyword>
<dbReference type="GO" id="GO:0006886">
    <property type="term" value="P:intracellular protein transport"/>
    <property type="evidence" value="ECO:0007669"/>
    <property type="project" value="InterPro"/>
</dbReference>
<keyword evidence="11 13" id="KW-0675">Receptor</keyword>
<evidence type="ECO:0000256" key="9">
    <source>
        <dbReference type="ARBA" id="ARBA00023128"/>
    </source>
</evidence>
<accession>J6F9G0</accession>
<evidence type="ECO:0000256" key="10">
    <source>
        <dbReference type="ARBA" id="ARBA00023136"/>
    </source>
</evidence>
<evidence type="ECO:0000256" key="12">
    <source>
        <dbReference type="SAM" id="MobiDB-lite"/>
    </source>
</evidence>
<evidence type="ECO:0000256" key="3">
    <source>
        <dbReference type="ARBA" id="ARBA00022448"/>
    </source>
</evidence>
<protein>
    <submittedName>
        <fullName evidence="13">Import receptor subunit tom22</fullName>
    </submittedName>
</protein>
<feature type="region of interest" description="Disordered" evidence="12">
    <location>
        <begin position="16"/>
        <end position="41"/>
    </location>
</feature>
<dbReference type="EMBL" id="ALBS01000042">
    <property type="protein sequence ID" value="EJT51907.1"/>
    <property type="molecule type" value="Genomic_DNA"/>
</dbReference>
<comment type="similarity">
    <text evidence="2">Belongs to the Tom22 family.</text>
</comment>
<evidence type="ECO:0000256" key="5">
    <source>
        <dbReference type="ARBA" id="ARBA00022787"/>
    </source>
</evidence>
<organism evidence="13 14">
    <name type="scientific">Trichosporon asahii var. asahii (strain ATCC 90039 / CBS 2479 / JCM 2466 / KCTC 7840 / NBRC 103889/ NCYC 2677 / UAMH 7654)</name>
    <name type="common">Yeast</name>
    <dbReference type="NCBI Taxonomy" id="1186058"/>
    <lineage>
        <taxon>Eukaryota</taxon>
        <taxon>Fungi</taxon>
        <taxon>Dikarya</taxon>
        <taxon>Basidiomycota</taxon>
        <taxon>Agaricomycotina</taxon>
        <taxon>Tremellomycetes</taxon>
        <taxon>Trichosporonales</taxon>
        <taxon>Trichosporonaceae</taxon>
        <taxon>Trichosporon</taxon>
    </lineage>
</organism>
<dbReference type="Pfam" id="PF04281">
    <property type="entry name" value="Tom22"/>
    <property type="match status" value="1"/>
</dbReference>
<gene>
    <name evidence="13" type="ORF">A1Q1_06860</name>
</gene>
<name>J6F9G0_TRIAS</name>
<keyword evidence="9" id="KW-0496">Mitochondrion</keyword>
<dbReference type="VEuPathDB" id="FungiDB:A1Q1_06860"/>
<keyword evidence="6" id="KW-0653">Protein transport</keyword>
<dbReference type="PANTHER" id="PTHR12504">
    <property type="entry name" value="MITOCHONDRIAL IMPORT RECEPTOR SUBUNIT TOM22"/>
    <property type="match status" value="1"/>
</dbReference>
<dbReference type="GeneID" id="25990372"/>
<dbReference type="AlphaFoldDB" id="J6F9G0"/>
<dbReference type="CDD" id="cd22884">
    <property type="entry name" value="TOM22"/>
    <property type="match status" value="1"/>
</dbReference>
<evidence type="ECO:0000256" key="4">
    <source>
        <dbReference type="ARBA" id="ARBA00022692"/>
    </source>
</evidence>
<dbReference type="RefSeq" id="XP_014182584.1">
    <property type="nucleotide sequence ID" value="XM_014327109.1"/>
</dbReference>
<dbReference type="PANTHER" id="PTHR12504:SF0">
    <property type="entry name" value="MITOCHONDRIAL IMPORT RECEPTOR SUBUNIT TOM22 HOMOLOG"/>
    <property type="match status" value="1"/>
</dbReference>
<reference evidence="13 14" key="1">
    <citation type="journal article" date="2012" name="Eukaryot. Cell">
        <title>Draft genome sequence of CBS 2479, the standard type strain of Trichosporon asahii.</title>
        <authorList>
            <person name="Yang R.Y."/>
            <person name="Li H.T."/>
            <person name="Zhu H."/>
            <person name="Zhou G.P."/>
            <person name="Wang M."/>
            <person name="Wang L."/>
        </authorList>
    </citation>
    <scope>NUCLEOTIDE SEQUENCE [LARGE SCALE GENOMIC DNA]</scope>
    <source>
        <strain evidence="14">ATCC 90039 / CBS 2479 / JCM 2466 / KCTC 7840 / NCYC 2677 / UAMH 7654</strain>
    </source>
</reference>
<evidence type="ECO:0000256" key="7">
    <source>
        <dbReference type="ARBA" id="ARBA00022989"/>
    </source>
</evidence>
<dbReference type="Proteomes" id="UP000002748">
    <property type="component" value="Unassembled WGS sequence"/>
</dbReference>
<keyword evidence="3" id="KW-0813">Transport</keyword>